<evidence type="ECO:0000256" key="3">
    <source>
        <dbReference type="ARBA" id="ARBA00022676"/>
    </source>
</evidence>
<organism evidence="10 11">
    <name type="scientific">Actinomadura fulvescens</name>
    <dbReference type="NCBI Taxonomy" id="46160"/>
    <lineage>
        <taxon>Bacteria</taxon>
        <taxon>Bacillati</taxon>
        <taxon>Actinomycetota</taxon>
        <taxon>Actinomycetes</taxon>
        <taxon>Streptosporangiales</taxon>
        <taxon>Thermomonosporaceae</taxon>
        <taxon>Actinomadura</taxon>
    </lineage>
</organism>
<keyword evidence="6 9" id="KW-1133">Transmembrane helix</keyword>
<feature type="transmembrane region" description="Helical" evidence="9">
    <location>
        <begin position="98"/>
        <end position="120"/>
    </location>
</feature>
<evidence type="ECO:0000256" key="7">
    <source>
        <dbReference type="ARBA" id="ARBA00023136"/>
    </source>
</evidence>
<evidence type="ECO:0000256" key="2">
    <source>
        <dbReference type="ARBA" id="ARBA00022475"/>
    </source>
</evidence>
<evidence type="ECO:0000256" key="9">
    <source>
        <dbReference type="SAM" id="Phobius"/>
    </source>
</evidence>
<feature type="transmembrane region" description="Helical" evidence="9">
    <location>
        <begin position="211"/>
        <end position="233"/>
    </location>
</feature>
<dbReference type="PANTHER" id="PTHR33908:SF11">
    <property type="entry name" value="MEMBRANE PROTEIN"/>
    <property type="match status" value="1"/>
</dbReference>
<keyword evidence="7 9" id="KW-0472">Membrane</keyword>
<evidence type="ECO:0000313" key="11">
    <source>
        <dbReference type="Proteomes" id="UP001501509"/>
    </source>
</evidence>
<gene>
    <name evidence="10" type="ORF">GCM10010411_44160</name>
</gene>
<keyword evidence="4" id="KW-0808">Transferase</keyword>
<dbReference type="InterPro" id="IPR050297">
    <property type="entry name" value="LipidA_mod_glycosyltrf_83"/>
</dbReference>
<evidence type="ECO:0000256" key="4">
    <source>
        <dbReference type="ARBA" id="ARBA00022679"/>
    </source>
</evidence>
<feature type="transmembrane region" description="Helical" evidence="9">
    <location>
        <begin position="423"/>
        <end position="442"/>
    </location>
</feature>
<reference evidence="11" key="1">
    <citation type="journal article" date="2019" name="Int. J. Syst. Evol. Microbiol.">
        <title>The Global Catalogue of Microorganisms (GCM) 10K type strain sequencing project: providing services to taxonomists for standard genome sequencing and annotation.</title>
        <authorList>
            <consortium name="The Broad Institute Genomics Platform"/>
            <consortium name="The Broad Institute Genome Sequencing Center for Infectious Disease"/>
            <person name="Wu L."/>
            <person name="Ma J."/>
        </authorList>
    </citation>
    <scope>NUCLEOTIDE SEQUENCE [LARGE SCALE GENOMIC DNA]</scope>
    <source>
        <strain evidence="11">JCM 6833</strain>
    </source>
</reference>
<keyword evidence="2" id="KW-1003">Cell membrane</keyword>
<feature type="transmembrane region" description="Helical" evidence="9">
    <location>
        <begin position="35"/>
        <end position="53"/>
    </location>
</feature>
<dbReference type="RefSeq" id="WP_344543610.1">
    <property type="nucleotide sequence ID" value="NZ_BAAATD010000005.1"/>
</dbReference>
<evidence type="ECO:0000256" key="6">
    <source>
        <dbReference type="ARBA" id="ARBA00022989"/>
    </source>
</evidence>
<accession>A0ABP6C8Z3</accession>
<comment type="subcellular location">
    <subcellularLocation>
        <location evidence="1">Cell membrane</location>
        <topology evidence="1">Multi-pass membrane protein</topology>
    </subcellularLocation>
</comment>
<evidence type="ECO:0000256" key="1">
    <source>
        <dbReference type="ARBA" id="ARBA00004651"/>
    </source>
</evidence>
<dbReference type="EMBL" id="BAAATD010000005">
    <property type="protein sequence ID" value="GAA2605174.1"/>
    <property type="molecule type" value="Genomic_DNA"/>
</dbReference>
<comment type="caution">
    <text evidence="10">The sequence shown here is derived from an EMBL/GenBank/DDBJ whole genome shotgun (WGS) entry which is preliminary data.</text>
</comment>
<feature type="transmembrane region" description="Helical" evidence="9">
    <location>
        <begin position="392"/>
        <end position="411"/>
    </location>
</feature>
<name>A0ABP6C8Z3_9ACTN</name>
<feature type="transmembrane region" description="Helical" evidence="9">
    <location>
        <begin position="150"/>
        <end position="169"/>
    </location>
</feature>
<sequence>MTDVLTDSARAAEPEPESGHGLVRRLRAGLGRHRLFAVVVVLAVAVRVLALLGQRPGEMYWYDSYEYLRFALEPHPARNLHPGGYGFFLWLLKPFHSIPLIIVLQHLMGLAVGVLGYAVLRRRGLPAWGASLAMIAPLFDVELLHLEHAVLSDTPFLLLVTGAVIVLLWSPEITWRAATGAALLLALAALFRTIALPLLVLVLAWMAVRRVAWRSLVVAALVAAVPIVSYATWYHSEYGRFKLAGGDGASLWARTRTFVDCDKVKPPPAEARLCPDGVKTDAASEYYWVGEINRPPGRNANEDLARSFAIRTIMAQPLDYLWAVTVDVSRTFAYPAVAHPKRLPPVFYFTTGTVPLSDEPGARDTALAYDPGVTEGTRSVEPYAGWLAAYKVHIPGPALLIVLLLGAWGVVSRRGGSRRTRRTVLLPWGVAVSLLVAPVAVLGFDHRYAMPALPLACLAAALTFARHPKAAVEEPAPDKPADKPAPDHPAPERDAEPA</sequence>
<evidence type="ECO:0008006" key="12">
    <source>
        <dbReference type="Google" id="ProtNLM"/>
    </source>
</evidence>
<evidence type="ECO:0000313" key="10">
    <source>
        <dbReference type="EMBL" id="GAA2605174.1"/>
    </source>
</evidence>
<keyword evidence="5 9" id="KW-0812">Transmembrane</keyword>
<keyword evidence="11" id="KW-1185">Reference proteome</keyword>
<proteinExistence type="predicted"/>
<dbReference type="Proteomes" id="UP001501509">
    <property type="component" value="Unassembled WGS sequence"/>
</dbReference>
<dbReference type="PANTHER" id="PTHR33908">
    <property type="entry name" value="MANNOSYLTRANSFERASE YKCB-RELATED"/>
    <property type="match status" value="1"/>
</dbReference>
<protein>
    <recommendedName>
        <fullName evidence="12">Glycosyltransferase RgtA/B/C/D-like domain-containing protein</fullName>
    </recommendedName>
</protein>
<evidence type="ECO:0000256" key="5">
    <source>
        <dbReference type="ARBA" id="ARBA00022692"/>
    </source>
</evidence>
<evidence type="ECO:0000256" key="8">
    <source>
        <dbReference type="SAM" id="MobiDB-lite"/>
    </source>
</evidence>
<keyword evidence="3" id="KW-0328">Glycosyltransferase</keyword>
<feature type="transmembrane region" description="Helical" evidence="9">
    <location>
        <begin position="181"/>
        <end position="205"/>
    </location>
</feature>
<feature type="region of interest" description="Disordered" evidence="8">
    <location>
        <begin position="471"/>
        <end position="498"/>
    </location>
</feature>